<keyword evidence="2 8" id="KW-0813">Transport</keyword>
<feature type="transmembrane region" description="Helical" evidence="8">
    <location>
        <begin position="492"/>
        <end position="514"/>
    </location>
</feature>
<dbReference type="PANTHER" id="PTHR43357">
    <property type="entry name" value="INNER MEMBRANE ABC TRANSPORTER PERMEASE PROTEIN YDCV"/>
    <property type="match status" value="1"/>
</dbReference>
<dbReference type="Gene3D" id="1.10.3720.10">
    <property type="entry name" value="MetI-like"/>
    <property type="match status" value="2"/>
</dbReference>
<keyword evidence="3" id="KW-1003">Cell membrane</keyword>
<dbReference type="InterPro" id="IPR000515">
    <property type="entry name" value="MetI-like"/>
</dbReference>
<accession>A0A1M4ZG93</accession>
<dbReference type="RefSeq" id="WP_072936096.1">
    <property type="nucleotide sequence ID" value="NZ_FQUG01000008.1"/>
</dbReference>
<keyword evidence="11" id="KW-1185">Reference proteome</keyword>
<evidence type="ECO:0000313" key="10">
    <source>
        <dbReference type="EMBL" id="SHF17050.1"/>
    </source>
</evidence>
<feature type="domain" description="ABC transmembrane type-1" evidence="9">
    <location>
        <begin position="363"/>
        <end position="554"/>
    </location>
</feature>
<feature type="transmembrane region" description="Helical" evidence="8">
    <location>
        <begin position="254"/>
        <end position="275"/>
    </location>
</feature>
<dbReference type="PANTHER" id="PTHR43357:SF3">
    <property type="entry name" value="FE(3+)-TRANSPORT SYSTEM PERMEASE PROTEIN FBPB 2"/>
    <property type="match status" value="1"/>
</dbReference>
<protein>
    <submittedName>
        <fullName evidence="10">Iron(III) transport system permease protein</fullName>
    </submittedName>
</protein>
<feature type="transmembrane region" description="Helical" evidence="8">
    <location>
        <begin position="68"/>
        <end position="90"/>
    </location>
</feature>
<dbReference type="GO" id="GO:0055085">
    <property type="term" value="P:transmembrane transport"/>
    <property type="evidence" value="ECO:0007669"/>
    <property type="project" value="InterPro"/>
</dbReference>
<dbReference type="SUPFAM" id="SSF161098">
    <property type="entry name" value="MetI-like"/>
    <property type="match status" value="2"/>
</dbReference>
<evidence type="ECO:0000313" key="11">
    <source>
        <dbReference type="Proteomes" id="UP000184404"/>
    </source>
</evidence>
<evidence type="ECO:0000256" key="5">
    <source>
        <dbReference type="ARBA" id="ARBA00022692"/>
    </source>
</evidence>
<dbReference type="Proteomes" id="UP000184404">
    <property type="component" value="Unassembled WGS sequence"/>
</dbReference>
<sequence>MSQVKTKSSFGVAQLILFLSIAVLVVVVAFPVLLILFNAFWVEDHFNFDGAIMILQQPATYQALKNSLIIAAMSTIGSTIVGTFFAWLVTRTDLPHKKFMKAMFLVPFMLPSFIGAMAWKMLLSPNAGFINQFFMQHLGFTGPVFNIYSYLGISLVEVMYLFPFVFIQVCGALERMDPTLEESARISGAGLFTITRKITIPLVLPSILSGALLIMLYSMAHFGTVAVLGIENGIYNIPTLIYERIHQSGGSFDAIRTGTVLATVLVISAALIIWAQRKILGSGHYQIIGGKSFRPMELKLRGLRMPMMIFCFLYIGFTILLPTVVIFLVGSLKTYGLSFSPENLSLDNFKFILFEYAVTRDAIVNSVTLGFTAAIITMFAGVMISYVIVKMKVRGKGILEFLGMLPFSVPGSVIALGVILAWSGQFGVNFYNTVWIILLAYIARYMAFSLKANSAALEQVHDSLVEASRACGATMWQSLKDIVLPLVKPGMLAAFFLIFLPSLRELTVSIMLYAPTTRTIGVAIYTLNEDGETVISAALAAIALIIIVIGQFIINHFSKKAGV</sequence>
<dbReference type="OrthoDB" id="57323at2"/>
<dbReference type="Pfam" id="PF00528">
    <property type="entry name" value="BPD_transp_1"/>
    <property type="match status" value="2"/>
</dbReference>
<reference evidence="10 11" key="1">
    <citation type="submission" date="2016-11" db="EMBL/GenBank/DDBJ databases">
        <authorList>
            <person name="Jaros S."/>
            <person name="Januszkiewicz K."/>
            <person name="Wedrychowicz H."/>
        </authorList>
    </citation>
    <scope>NUCLEOTIDE SEQUENCE [LARGE SCALE GENOMIC DNA]</scope>
    <source>
        <strain evidence="10 11">DSM 10502</strain>
    </source>
</reference>
<comment type="similarity">
    <text evidence="8">Belongs to the binding-protein-dependent transport system permease family.</text>
</comment>
<evidence type="ECO:0000256" key="6">
    <source>
        <dbReference type="ARBA" id="ARBA00022989"/>
    </source>
</evidence>
<evidence type="ECO:0000256" key="8">
    <source>
        <dbReference type="RuleBase" id="RU363032"/>
    </source>
</evidence>
<feature type="transmembrane region" description="Helical" evidence="8">
    <location>
        <begin position="401"/>
        <end position="422"/>
    </location>
</feature>
<keyword evidence="5 8" id="KW-0812">Transmembrane</keyword>
<gene>
    <name evidence="10" type="ORF">SAMN02745190_02006</name>
</gene>
<keyword evidence="4" id="KW-0997">Cell inner membrane</keyword>
<feature type="transmembrane region" description="Helical" evidence="8">
    <location>
        <begin position="307"/>
        <end position="329"/>
    </location>
</feature>
<evidence type="ECO:0000256" key="4">
    <source>
        <dbReference type="ARBA" id="ARBA00022519"/>
    </source>
</evidence>
<dbReference type="InterPro" id="IPR035906">
    <property type="entry name" value="MetI-like_sf"/>
</dbReference>
<organism evidence="10 11">
    <name type="scientific">Schwartzia succinivorans DSM 10502</name>
    <dbReference type="NCBI Taxonomy" id="1123243"/>
    <lineage>
        <taxon>Bacteria</taxon>
        <taxon>Bacillati</taxon>
        <taxon>Bacillota</taxon>
        <taxon>Negativicutes</taxon>
        <taxon>Selenomonadales</taxon>
        <taxon>Selenomonadaceae</taxon>
        <taxon>Schwartzia</taxon>
    </lineage>
</organism>
<feature type="transmembrane region" description="Helical" evidence="8">
    <location>
        <begin position="202"/>
        <end position="220"/>
    </location>
</feature>
<dbReference type="STRING" id="1123243.SAMN02745190_02006"/>
<comment type="subcellular location">
    <subcellularLocation>
        <location evidence="1">Cell inner membrane</location>
        <topology evidence="1">Multi-pass membrane protein</topology>
    </subcellularLocation>
    <subcellularLocation>
        <location evidence="8">Cell membrane</location>
        <topology evidence="8">Multi-pass membrane protein</topology>
    </subcellularLocation>
</comment>
<keyword evidence="7 8" id="KW-0472">Membrane</keyword>
<dbReference type="PROSITE" id="PS50928">
    <property type="entry name" value="ABC_TM1"/>
    <property type="match status" value="2"/>
</dbReference>
<feature type="domain" description="ABC transmembrane type-1" evidence="9">
    <location>
        <begin position="64"/>
        <end position="273"/>
    </location>
</feature>
<evidence type="ECO:0000256" key="7">
    <source>
        <dbReference type="ARBA" id="ARBA00023136"/>
    </source>
</evidence>
<evidence type="ECO:0000256" key="1">
    <source>
        <dbReference type="ARBA" id="ARBA00004429"/>
    </source>
</evidence>
<dbReference type="GO" id="GO:0005886">
    <property type="term" value="C:plasma membrane"/>
    <property type="evidence" value="ECO:0007669"/>
    <property type="project" value="UniProtKB-SubCell"/>
</dbReference>
<evidence type="ECO:0000259" key="9">
    <source>
        <dbReference type="PROSITE" id="PS50928"/>
    </source>
</evidence>
<feature type="transmembrane region" description="Helical" evidence="8">
    <location>
        <begin position="102"/>
        <end position="122"/>
    </location>
</feature>
<dbReference type="EMBL" id="FQUG01000008">
    <property type="protein sequence ID" value="SHF17050.1"/>
    <property type="molecule type" value="Genomic_DNA"/>
</dbReference>
<proteinExistence type="inferred from homology"/>
<name>A0A1M4ZG93_9FIRM</name>
<evidence type="ECO:0000256" key="3">
    <source>
        <dbReference type="ARBA" id="ARBA00022475"/>
    </source>
</evidence>
<feature type="transmembrane region" description="Helical" evidence="8">
    <location>
        <begin position="363"/>
        <end position="389"/>
    </location>
</feature>
<feature type="transmembrane region" description="Helical" evidence="8">
    <location>
        <begin position="534"/>
        <end position="554"/>
    </location>
</feature>
<dbReference type="AlphaFoldDB" id="A0A1M4ZG93"/>
<evidence type="ECO:0000256" key="2">
    <source>
        <dbReference type="ARBA" id="ARBA00022448"/>
    </source>
</evidence>
<keyword evidence="6 8" id="KW-1133">Transmembrane helix</keyword>
<feature type="transmembrane region" description="Helical" evidence="8">
    <location>
        <begin position="12"/>
        <end position="41"/>
    </location>
</feature>
<feature type="transmembrane region" description="Helical" evidence="8">
    <location>
        <begin position="147"/>
        <end position="167"/>
    </location>
</feature>
<dbReference type="CDD" id="cd06261">
    <property type="entry name" value="TM_PBP2"/>
    <property type="match status" value="2"/>
</dbReference>
<feature type="transmembrane region" description="Helical" evidence="8">
    <location>
        <begin position="428"/>
        <end position="447"/>
    </location>
</feature>